<proteinExistence type="predicted"/>
<gene>
    <name evidence="2" type="ORF">SIRAN2461</name>
</gene>
<evidence type="ECO:0000256" key="1">
    <source>
        <dbReference type="SAM" id="MobiDB-lite"/>
    </source>
</evidence>
<protein>
    <recommendedName>
        <fullName evidence="3">Transposase IS4 family protein</fullName>
    </recommendedName>
</protein>
<evidence type="ECO:0008006" key="3">
    <source>
        <dbReference type="Google" id="ProtNLM"/>
    </source>
</evidence>
<accession>A0A060ZR33</accession>
<sequence>MAPGWLVVLAAEVGSLWHEQHQARLTGHPRRRAVGAGVKRKLVFVDRLLAALVRRTFVEVIEHLGASGRTGIVDGTEIRVRPPDTETGTSSSPARPSRTAVKAMVLAGSEGRVLFRRRKIPMSRTAAHPP</sequence>
<name>A0A060ZR33_9ACTN</name>
<dbReference type="HOGENOM" id="CLU_1936969_0_0_11"/>
<dbReference type="AlphaFoldDB" id="A0A060ZR33"/>
<evidence type="ECO:0000313" key="2">
    <source>
        <dbReference type="EMBL" id="CDR05512.1"/>
    </source>
</evidence>
<feature type="region of interest" description="Disordered" evidence="1">
    <location>
        <begin position="74"/>
        <end position="99"/>
    </location>
</feature>
<dbReference type="EMBL" id="LK022848">
    <property type="protein sequence ID" value="CDR05512.1"/>
    <property type="molecule type" value="Genomic_DNA"/>
</dbReference>
<reference evidence="2" key="1">
    <citation type="submission" date="2014-05" db="EMBL/GenBank/DDBJ databases">
        <authorList>
            <person name="Horn Fabian"/>
        </authorList>
    </citation>
    <scope>NUCLEOTIDE SEQUENCE</scope>
</reference>
<dbReference type="PATRIC" id="fig|576784.4.peg.2393"/>
<organism evidence="2">
    <name type="scientific">Streptomyces iranensis</name>
    <dbReference type="NCBI Taxonomy" id="576784"/>
    <lineage>
        <taxon>Bacteria</taxon>
        <taxon>Bacillati</taxon>
        <taxon>Actinomycetota</taxon>
        <taxon>Actinomycetes</taxon>
        <taxon>Kitasatosporales</taxon>
        <taxon>Streptomycetaceae</taxon>
        <taxon>Streptomyces</taxon>
        <taxon>Streptomyces violaceusniger group</taxon>
    </lineage>
</organism>